<dbReference type="Gene3D" id="3.30.1180.10">
    <property type="match status" value="1"/>
</dbReference>
<gene>
    <name evidence="2" type="ORF">DPQ25_10070</name>
</gene>
<name>A0A328UA45_9FIRM</name>
<dbReference type="RefSeq" id="WP_112333065.1">
    <property type="nucleotide sequence ID" value="NZ_QLYR01000006.1"/>
</dbReference>
<evidence type="ECO:0000313" key="3">
    <source>
        <dbReference type="Proteomes" id="UP000249377"/>
    </source>
</evidence>
<dbReference type="NCBIfam" id="TIGR00762">
    <property type="entry name" value="DegV"/>
    <property type="match status" value="1"/>
</dbReference>
<protein>
    <submittedName>
        <fullName evidence="2">DegV family protein</fullName>
    </submittedName>
</protein>
<dbReference type="Pfam" id="PF02645">
    <property type="entry name" value="DegV"/>
    <property type="match status" value="1"/>
</dbReference>
<evidence type="ECO:0000313" key="2">
    <source>
        <dbReference type="EMBL" id="RAQ28353.1"/>
    </source>
</evidence>
<evidence type="ECO:0000256" key="1">
    <source>
        <dbReference type="ARBA" id="ARBA00023121"/>
    </source>
</evidence>
<dbReference type="PANTHER" id="PTHR33434:SF2">
    <property type="entry name" value="FATTY ACID-BINDING PROTEIN TM_1468"/>
    <property type="match status" value="1"/>
</dbReference>
<sequence length="286" mass="31376">MGKKVILTADSTCDLGEDLKERYQVHYYPYHIILGEKQYTDSVDIVPDDLYAAWRERRLLPKTAAIGAGEYYQFFKPWVDEGYEVVHLNLGSALSSAHQNCVAAASELGHVYPVDSCNLSTGTGLLVIQAGERIRAGMSGAEVQRELQALVQRSHASFILDTLEFMHAGGRCSSIVALGANLLHLKPCIQVDNKNHGAMSVGKKYRGALEKVLPQYTADVLGAYGELDLDHVFITHSGISQERIDLVAKEVKKLASFKEIHVTRASCTISAHCGPNTLGVLFMTRA</sequence>
<dbReference type="InterPro" id="IPR050270">
    <property type="entry name" value="DegV_domain_contain"/>
</dbReference>
<dbReference type="InterPro" id="IPR003797">
    <property type="entry name" value="DegV"/>
</dbReference>
<dbReference type="AlphaFoldDB" id="A0A328UA45"/>
<dbReference type="Gene3D" id="3.40.50.10170">
    <property type="match status" value="1"/>
</dbReference>
<dbReference type="SUPFAM" id="SSF82549">
    <property type="entry name" value="DAK1/DegV-like"/>
    <property type="match status" value="1"/>
</dbReference>
<keyword evidence="1" id="KW-0446">Lipid-binding</keyword>
<comment type="caution">
    <text evidence="2">The sequence shown here is derived from an EMBL/GenBank/DDBJ whole genome shotgun (WGS) entry which is preliminary data.</text>
</comment>
<dbReference type="EMBL" id="QLYR01000006">
    <property type="protein sequence ID" value="RAQ28353.1"/>
    <property type="molecule type" value="Genomic_DNA"/>
</dbReference>
<dbReference type="PROSITE" id="PS51482">
    <property type="entry name" value="DEGV"/>
    <property type="match status" value="1"/>
</dbReference>
<dbReference type="InterPro" id="IPR043168">
    <property type="entry name" value="DegV_C"/>
</dbReference>
<dbReference type="Proteomes" id="UP000249377">
    <property type="component" value="Unassembled WGS sequence"/>
</dbReference>
<keyword evidence="3" id="KW-1185">Reference proteome</keyword>
<organism evidence="2 3">
    <name type="scientific">Hydrogeniiclostridium mannosilyticum</name>
    <dbReference type="NCBI Taxonomy" id="2764322"/>
    <lineage>
        <taxon>Bacteria</taxon>
        <taxon>Bacillati</taxon>
        <taxon>Bacillota</taxon>
        <taxon>Clostridia</taxon>
        <taxon>Eubacteriales</taxon>
        <taxon>Acutalibacteraceae</taxon>
        <taxon>Hydrogeniiclostridium</taxon>
    </lineage>
</organism>
<reference evidence="2 3" key="1">
    <citation type="submission" date="2018-06" db="EMBL/GenBank/DDBJ databases">
        <title>Noncontiguous genome sequence of Ruminococcaceae bacterium ASD2818.</title>
        <authorList>
            <person name="Chaplin A.V."/>
            <person name="Sokolova S.R."/>
            <person name="Kochetkova T.O."/>
            <person name="Goltsov A.Y."/>
            <person name="Trofimov D.Y."/>
            <person name="Efimov B.A."/>
        </authorList>
    </citation>
    <scope>NUCLEOTIDE SEQUENCE [LARGE SCALE GENOMIC DNA]</scope>
    <source>
        <strain evidence="2 3">ASD2818</strain>
    </source>
</reference>
<dbReference type="GO" id="GO:0008289">
    <property type="term" value="F:lipid binding"/>
    <property type="evidence" value="ECO:0007669"/>
    <property type="project" value="UniProtKB-KW"/>
</dbReference>
<proteinExistence type="predicted"/>
<accession>A0A328UA45</accession>
<dbReference type="PANTHER" id="PTHR33434">
    <property type="entry name" value="DEGV DOMAIN-CONTAINING PROTEIN DR_1986-RELATED"/>
    <property type="match status" value="1"/>
</dbReference>